<protein>
    <submittedName>
        <fullName evidence="9">Glucose dehydrogenase [FAD, quinone]</fullName>
    </submittedName>
</protein>
<dbReference type="Pfam" id="PF00732">
    <property type="entry name" value="GMC_oxred_N"/>
    <property type="match status" value="1"/>
</dbReference>
<keyword evidence="4 5" id="KW-0274">FAD</keyword>
<evidence type="ECO:0000259" key="8">
    <source>
        <dbReference type="PROSITE" id="PS00624"/>
    </source>
</evidence>
<evidence type="ECO:0000313" key="10">
    <source>
        <dbReference type="Proteomes" id="UP001151699"/>
    </source>
</evidence>
<keyword evidence="10" id="KW-1185">Reference proteome</keyword>
<evidence type="ECO:0000256" key="2">
    <source>
        <dbReference type="ARBA" id="ARBA00010790"/>
    </source>
</evidence>
<feature type="domain" description="Glucose-methanol-choline oxidoreductase N-terminal" evidence="7">
    <location>
        <begin position="56"/>
        <end position="79"/>
    </location>
</feature>
<dbReference type="Pfam" id="PF05199">
    <property type="entry name" value="GMC_oxred_C"/>
    <property type="match status" value="1"/>
</dbReference>
<dbReference type="AlphaFoldDB" id="A0A9Q0MML0"/>
<dbReference type="InterPro" id="IPR012132">
    <property type="entry name" value="GMC_OxRdtase"/>
</dbReference>
<accession>A0A9Q0MML0</accession>
<dbReference type="PIRSF" id="PIRSF000137">
    <property type="entry name" value="Alcohol_oxidase"/>
    <property type="match status" value="1"/>
</dbReference>
<evidence type="ECO:0000313" key="9">
    <source>
        <dbReference type="EMBL" id="KAJ6627315.1"/>
    </source>
</evidence>
<evidence type="ECO:0000256" key="5">
    <source>
        <dbReference type="PIRSR" id="PIRSR000137-2"/>
    </source>
</evidence>
<feature type="binding site" evidence="5">
    <location>
        <position position="62"/>
    </location>
    <ligand>
        <name>FAD</name>
        <dbReference type="ChEBI" id="CHEBI:57692"/>
    </ligand>
</feature>
<comment type="cofactor">
    <cofactor evidence="1 5">
        <name>FAD</name>
        <dbReference type="ChEBI" id="CHEBI:57692"/>
    </cofactor>
</comment>
<keyword evidence="3 6" id="KW-0285">Flavoprotein</keyword>
<dbReference type="GO" id="GO:0016614">
    <property type="term" value="F:oxidoreductase activity, acting on CH-OH group of donors"/>
    <property type="evidence" value="ECO:0007669"/>
    <property type="project" value="InterPro"/>
</dbReference>
<dbReference type="PROSITE" id="PS00623">
    <property type="entry name" value="GMC_OXRED_1"/>
    <property type="match status" value="1"/>
</dbReference>
<dbReference type="InterPro" id="IPR007867">
    <property type="entry name" value="GMC_OxRtase_C"/>
</dbReference>
<dbReference type="Gene3D" id="3.50.50.60">
    <property type="entry name" value="FAD/NAD(P)-binding domain"/>
    <property type="match status" value="1"/>
</dbReference>
<dbReference type="GO" id="GO:0050660">
    <property type="term" value="F:flavin adenine dinucleotide binding"/>
    <property type="evidence" value="ECO:0007669"/>
    <property type="project" value="InterPro"/>
</dbReference>
<sequence>MNDSERNTHTKQTFNIFQIPMLFFNMQNTTNDWGYFTEKSKFACLGMQNGCYWPRGKLLGGTSAINAMIYVRGNRQDYDHWSELGNPTWNWDSVLEYFKKSEDNQDNGFIQDSKHHGIGGPLKVSNFNSVVAMKSILSECFHELGFPEVLDINGDNYLGLTTAQTVTYKGARCSAAKAFLLPAMNRQNLKIIKHAHVTNLEYNENGSVKGVKFVINGSVHKSAEVRKEVVLSAGSLNTPQILMTSGIGPKNHLEKFKIVLVKDLPVGQLLEDHVLIPYFFSFSKSRPLVRSIKESAKMMFQYSLNRTGDLSNIGATDLMAFISTVNDSKYPDIQYHIIYFYKDEPMLQTVLNLFGYKEEIVESIVASNRFSETVMFFVTLLTPKSKGTLELRSADPFDPPKIFHNYLTHQDDVNTLQRAIRILRGISNTKMFSIHEGESIRPKLEACDALQFDTNNYWECYIRHMSTTLYHPTGTAKMGPDSDKEAVVDSELRVRGVKGLRVADASIMPKIVSGNTNAPTIMIGEKAADFIKAEYAKKKNT</sequence>
<dbReference type="InterPro" id="IPR000172">
    <property type="entry name" value="GMC_OxRdtase_N"/>
</dbReference>
<feature type="binding site" evidence="5">
    <location>
        <position position="197"/>
    </location>
    <ligand>
        <name>FAD</name>
        <dbReference type="ChEBI" id="CHEBI:57692"/>
    </ligand>
</feature>
<evidence type="ECO:0000256" key="1">
    <source>
        <dbReference type="ARBA" id="ARBA00001974"/>
    </source>
</evidence>
<dbReference type="EMBL" id="WJQU01003153">
    <property type="protein sequence ID" value="KAJ6627315.1"/>
    <property type="molecule type" value="Genomic_DNA"/>
</dbReference>
<comment type="similarity">
    <text evidence="2 6">Belongs to the GMC oxidoreductase family.</text>
</comment>
<organism evidence="9 10">
    <name type="scientific">Pseudolycoriella hygida</name>
    <dbReference type="NCBI Taxonomy" id="35572"/>
    <lineage>
        <taxon>Eukaryota</taxon>
        <taxon>Metazoa</taxon>
        <taxon>Ecdysozoa</taxon>
        <taxon>Arthropoda</taxon>
        <taxon>Hexapoda</taxon>
        <taxon>Insecta</taxon>
        <taxon>Pterygota</taxon>
        <taxon>Neoptera</taxon>
        <taxon>Endopterygota</taxon>
        <taxon>Diptera</taxon>
        <taxon>Nematocera</taxon>
        <taxon>Sciaroidea</taxon>
        <taxon>Sciaridae</taxon>
        <taxon>Pseudolycoriella</taxon>
    </lineage>
</organism>
<gene>
    <name evidence="9" type="primary">Gld_8</name>
    <name evidence="9" type="ORF">Bhyg_17075</name>
</gene>
<dbReference type="Gene3D" id="3.30.560.10">
    <property type="entry name" value="Glucose Oxidase, domain 3"/>
    <property type="match status" value="1"/>
</dbReference>
<dbReference type="SUPFAM" id="SSF54373">
    <property type="entry name" value="FAD-linked reductases, C-terminal domain"/>
    <property type="match status" value="1"/>
</dbReference>
<evidence type="ECO:0000256" key="4">
    <source>
        <dbReference type="ARBA" id="ARBA00022827"/>
    </source>
</evidence>
<reference evidence="9" key="1">
    <citation type="submission" date="2022-07" db="EMBL/GenBank/DDBJ databases">
        <authorList>
            <person name="Trinca V."/>
            <person name="Uliana J.V.C."/>
            <person name="Torres T.T."/>
            <person name="Ward R.J."/>
            <person name="Monesi N."/>
        </authorList>
    </citation>
    <scope>NUCLEOTIDE SEQUENCE</scope>
    <source>
        <strain evidence="9">HSMRA1968</strain>
        <tissue evidence="9">Whole embryos</tissue>
    </source>
</reference>
<dbReference type="OrthoDB" id="269227at2759"/>
<name>A0A9Q0MML0_9DIPT</name>
<comment type="caution">
    <text evidence="9">The sequence shown here is derived from an EMBL/GenBank/DDBJ whole genome shotgun (WGS) entry which is preliminary data.</text>
</comment>
<feature type="domain" description="Glucose-methanol-choline oxidoreductase N-terminal" evidence="8">
    <location>
        <begin position="234"/>
        <end position="248"/>
    </location>
</feature>
<dbReference type="PANTHER" id="PTHR11552">
    <property type="entry name" value="GLUCOSE-METHANOL-CHOLINE GMC OXIDOREDUCTASE"/>
    <property type="match status" value="1"/>
</dbReference>
<evidence type="ECO:0000256" key="3">
    <source>
        <dbReference type="ARBA" id="ARBA00022630"/>
    </source>
</evidence>
<evidence type="ECO:0000256" key="6">
    <source>
        <dbReference type="RuleBase" id="RU003968"/>
    </source>
</evidence>
<dbReference type="PANTHER" id="PTHR11552:SF147">
    <property type="entry name" value="CHOLINE DEHYDROGENASE, MITOCHONDRIAL"/>
    <property type="match status" value="1"/>
</dbReference>
<dbReference type="Proteomes" id="UP001151699">
    <property type="component" value="Unassembled WGS sequence"/>
</dbReference>
<dbReference type="InterPro" id="IPR036188">
    <property type="entry name" value="FAD/NAD-bd_sf"/>
</dbReference>
<evidence type="ECO:0000259" key="7">
    <source>
        <dbReference type="PROSITE" id="PS00623"/>
    </source>
</evidence>
<dbReference type="PROSITE" id="PS00624">
    <property type="entry name" value="GMC_OXRED_2"/>
    <property type="match status" value="1"/>
</dbReference>
<proteinExistence type="inferred from homology"/>
<dbReference type="SUPFAM" id="SSF51905">
    <property type="entry name" value="FAD/NAD(P)-binding domain"/>
    <property type="match status" value="1"/>
</dbReference>